<gene>
    <name evidence="2" type="ORF">BCM02_103362</name>
</gene>
<dbReference type="GO" id="GO:0016788">
    <property type="term" value="F:hydrolase activity, acting on ester bonds"/>
    <property type="evidence" value="ECO:0007669"/>
    <property type="project" value="TreeGrafter"/>
</dbReference>
<dbReference type="InterPro" id="IPR029052">
    <property type="entry name" value="Metallo-depent_PP-like"/>
</dbReference>
<dbReference type="CDD" id="cd07383">
    <property type="entry name" value="MPP_Dcr2"/>
    <property type="match status" value="1"/>
</dbReference>
<organism evidence="2 3">
    <name type="scientific">Paenibacillus methanolicus</name>
    <dbReference type="NCBI Taxonomy" id="582686"/>
    <lineage>
        <taxon>Bacteria</taxon>
        <taxon>Bacillati</taxon>
        <taxon>Bacillota</taxon>
        <taxon>Bacilli</taxon>
        <taxon>Bacillales</taxon>
        <taxon>Paenibacillaceae</taxon>
        <taxon>Paenibacillus</taxon>
    </lineage>
</organism>
<keyword evidence="3" id="KW-1185">Reference proteome</keyword>
<name>A0A5S5CDI1_9BACL</name>
<dbReference type="EMBL" id="VNHS01000003">
    <property type="protein sequence ID" value="TYP76698.1"/>
    <property type="molecule type" value="Genomic_DNA"/>
</dbReference>
<sequence length="301" mass="33397">MGRNPLKFREDGTFKIVQITDLHLNGVSPEKDMQSLTLIENVLADQQPDLIVFTGDVISSMDAEDQEGTFRRAIDGAVQSEIPFAVIYGNHDSEKGITREQLNHILTEFDNNLSENGPEDIHGIGNYVLTVAASASEADAAALYFLDSGDYAPEPIGGYAWIHPDQVAWYRRESAKLTNMNGGPLPALAFFHIPIPEYDQVWHQGTVTGHKGENVCCPKLNSGLFASMLEMGDVMGTFAGHDHDNDYIGTLHGIQLCYGRVTGYSTYGRLERGVRVINLLEGKREFHTWLELDRRLTAQSL</sequence>
<evidence type="ECO:0000313" key="2">
    <source>
        <dbReference type="EMBL" id="TYP76698.1"/>
    </source>
</evidence>
<dbReference type="RefSeq" id="WP_148929085.1">
    <property type="nucleotide sequence ID" value="NZ_VNHS01000003.1"/>
</dbReference>
<protein>
    <submittedName>
        <fullName evidence="2">Calcineurin-like phosphoesterase family protein</fullName>
    </submittedName>
</protein>
<dbReference type="PANTHER" id="PTHR32440">
    <property type="entry name" value="PHOSPHATASE DCR2-RELATED-RELATED"/>
    <property type="match status" value="1"/>
</dbReference>
<evidence type="ECO:0000259" key="1">
    <source>
        <dbReference type="Pfam" id="PF00149"/>
    </source>
</evidence>
<dbReference type="PANTHER" id="PTHR32440:SF11">
    <property type="entry name" value="METALLOPHOSPHOESTERASE DOMAIN-CONTAINING PROTEIN"/>
    <property type="match status" value="1"/>
</dbReference>
<dbReference type="AlphaFoldDB" id="A0A5S5CDI1"/>
<accession>A0A5S5CDI1</accession>
<dbReference type="InterPro" id="IPR011230">
    <property type="entry name" value="PAP14/16/28/29"/>
</dbReference>
<comment type="caution">
    <text evidence="2">The sequence shown here is derived from an EMBL/GenBank/DDBJ whole genome shotgun (WGS) entry which is preliminary data.</text>
</comment>
<dbReference type="SUPFAM" id="SSF56300">
    <property type="entry name" value="Metallo-dependent phosphatases"/>
    <property type="match status" value="1"/>
</dbReference>
<evidence type="ECO:0000313" key="3">
    <source>
        <dbReference type="Proteomes" id="UP000323257"/>
    </source>
</evidence>
<dbReference type="GO" id="GO:0005737">
    <property type="term" value="C:cytoplasm"/>
    <property type="evidence" value="ECO:0007669"/>
    <property type="project" value="TreeGrafter"/>
</dbReference>
<dbReference type="Gene3D" id="3.60.21.10">
    <property type="match status" value="1"/>
</dbReference>
<proteinExistence type="predicted"/>
<feature type="domain" description="Calcineurin-like phosphoesterase" evidence="1">
    <location>
        <begin position="14"/>
        <end position="244"/>
    </location>
</feature>
<dbReference type="OrthoDB" id="9816081at2"/>
<dbReference type="PIRSF" id="PIRSF030250">
    <property type="entry name" value="Ptase_At2g46880"/>
    <property type="match status" value="1"/>
</dbReference>
<dbReference type="Proteomes" id="UP000323257">
    <property type="component" value="Unassembled WGS sequence"/>
</dbReference>
<reference evidence="2 3" key="1">
    <citation type="submission" date="2019-07" db="EMBL/GenBank/DDBJ databases">
        <title>Genomic Encyclopedia of Type Strains, Phase III (KMG-III): the genomes of soil and plant-associated and newly described type strains.</title>
        <authorList>
            <person name="Whitman W."/>
        </authorList>
    </citation>
    <scope>NUCLEOTIDE SEQUENCE [LARGE SCALE GENOMIC DNA]</scope>
    <source>
        <strain evidence="2 3">BL24</strain>
    </source>
</reference>
<dbReference type="InterPro" id="IPR004843">
    <property type="entry name" value="Calcineurin-like_PHP"/>
</dbReference>
<dbReference type="Pfam" id="PF00149">
    <property type="entry name" value="Metallophos"/>
    <property type="match status" value="1"/>
</dbReference>